<proteinExistence type="predicted"/>
<evidence type="ECO:0000313" key="1">
    <source>
        <dbReference type="EMBL" id="CCO94026.1"/>
    </source>
</evidence>
<comment type="caution">
    <text evidence="1">The sequence shown here is derived from an EMBL/GenBank/DDBJ whole genome shotgun (WGS) entry which is preliminary data.</text>
</comment>
<dbReference type="Proteomes" id="UP000013111">
    <property type="component" value="Unassembled WGS sequence"/>
</dbReference>
<protein>
    <submittedName>
        <fullName evidence="1">Uncharacterized protein</fullName>
    </submittedName>
</protein>
<sequence>MHRARPTNIQGQFAAWRNVGSTESRLNIFSEYQHERFGQGLAEENRVFR</sequence>
<reference evidence="1 2" key="2">
    <citation type="submission" date="2013-04" db="EMBL/GenBank/DDBJ databases">
        <title>Comparative genomics of 12 strains of Erwinia amylovora identifies a pan-genome with a large conserved core and provides insights into host specificity.</title>
        <authorList>
            <person name="Mann R.A."/>
            <person name="Smits T.H.M."/>
            <person name="Buehlmann A."/>
            <person name="Blom J."/>
            <person name="Goesmann A."/>
            <person name="Frey J.E."/>
            <person name="Plummer K.M."/>
            <person name="Beer S.V."/>
            <person name="Luck J."/>
            <person name="Duffy B."/>
            <person name="Rodoni B."/>
        </authorList>
    </citation>
    <scope>NUCLEOTIDE SEQUENCE [LARGE SCALE GENOMIC DNA]</scope>
    <source>
        <strain evidence="2">CFBP 1232</strain>
    </source>
</reference>
<name>A0A830ZZ40_ERWAM</name>
<organism evidence="1 2">
    <name type="scientific">Erwinia amylovora NBRC 12687 = CFBP 1232</name>
    <dbReference type="NCBI Taxonomy" id="1219359"/>
    <lineage>
        <taxon>Bacteria</taxon>
        <taxon>Pseudomonadati</taxon>
        <taxon>Pseudomonadota</taxon>
        <taxon>Gammaproteobacteria</taxon>
        <taxon>Enterobacterales</taxon>
        <taxon>Erwiniaceae</taxon>
        <taxon>Erwinia</taxon>
    </lineage>
</organism>
<dbReference type="AlphaFoldDB" id="A0A830ZZ40"/>
<reference evidence="1 2" key="1">
    <citation type="submission" date="2012-11" db="EMBL/GenBank/DDBJ databases">
        <authorList>
            <person name="Linke B."/>
        </authorList>
    </citation>
    <scope>NUCLEOTIDE SEQUENCE [LARGE SCALE GENOMIC DNA]</scope>
    <source>
        <strain evidence="2">CFBP 1232</strain>
    </source>
</reference>
<gene>
    <name evidence="1" type="ORF">BN437_2098</name>
</gene>
<accession>A0A830ZZ40</accession>
<evidence type="ECO:0000313" key="2">
    <source>
        <dbReference type="Proteomes" id="UP000013111"/>
    </source>
</evidence>
<dbReference type="EMBL" id="CAPB01000021">
    <property type="protein sequence ID" value="CCO94026.1"/>
    <property type="molecule type" value="Genomic_DNA"/>
</dbReference>